<protein>
    <submittedName>
        <fullName evidence="5">DUF1566 domain-containing protein</fullName>
    </submittedName>
</protein>
<evidence type="ECO:0000259" key="4">
    <source>
        <dbReference type="Pfam" id="PF18998"/>
    </source>
</evidence>
<keyword evidence="2" id="KW-0812">Transmembrane</keyword>
<keyword evidence="2" id="KW-0472">Membrane</keyword>
<feature type="domain" description="Bacterial repeat" evidence="4">
    <location>
        <begin position="1111"/>
        <end position="1176"/>
    </location>
</feature>
<reference evidence="5 6" key="1">
    <citation type="journal article" date="2016" name="Int. J. Syst. Evol. Microbiol.">
        <title>Description of Comamonas sediminis sp. nov., isolated from lagoon sediments.</title>
        <authorList>
            <person name="Subhash Y."/>
            <person name="Bang J.J."/>
            <person name="You T.H."/>
            <person name="Lee S.S."/>
        </authorList>
    </citation>
    <scope>NUCLEOTIDE SEQUENCE [LARGE SCALE GENOMIC DNA]</scope>
    <source>
        <strain evidence="5 6">JCM 31169</strain>
    </source>
</reference>
<feature type="domain" description="Lcl C-terminal" evidence="3">
    <location>
        <begin position="134"/>
        <end position="266"/>
    </location>
</feature>
<accession>A0ABV4B5D2</accession>
<dbReference type="InterPro" id="IPR011460">
    <property type="entry name" value="Lcl_C"/>
</dbReference>
<dbReference type="InterPro" id="IPR053784">
    <property type="entry name" value="Choice_anch_U_dom"/>
</dbReference>
<dbReference type="InterPro" id="IPR044060">
    <property type="entry name" value="Bacterial_rp_domain"/>
</dbReference>
<evidence type="ECO:0000259" key="3">
    <source>
        <dbReference type="Pfam" id="PF07603"/>
    </source>
</evidence>
<feature type="region of interest" description="Disordered" evidence="1">
    <location>
        <begin position="850"/>
        <end position="871"/>
    </location>
</feature>
<evidence type="ECO:0000256" key="1">
    <source>
        <dbReference type="SAM" id="MobiDB-lite"/>
    </source>
</evidence>
<name>A0ABV4B5D2_9BURK</name>
<dbReference type="Proteomes" id="UP001562178">
    <property type="component" value="Unassembled WGS sequence"/>
</dbReference>
<evidence type="ECO:0000313" key="5">
    <source>
        <dbReference type="EMBL" id="MEY2251638.1"/>
    </source>
</evidence>
<dbReference type="RefSeq" id="WP_369460055.1">
    <property type="nucleotide sequence ID" value="NZ_JBGBDC010000004.1"/>
</dbReference>
<comment type="caution">
    <text evidence="5">The sequence shown here is derived from an EMBL/GenBank/DDBJ whole genome shotgun (WGS) entry which is preliminary data.</text>
</comment>
<evidence type="ECO:0000256" key="2">
    <source>
        <dbReference type="SAM" id="Phobius"/>
    </source>
</evidence>
<keyword evidence="6" id="KW-1185">Reference proteome</keyword>
<organism evidence="5 6">
    <name type="scientific">Comamonas sediminis</name>
    <dbReference type="NCBI Taxonomy" id="1783360"/>
    <lineage>
        <taxon>Bacteria</taxon>
        <taxon>Pseudomonadati</taxon>
        <taxon>Pseudomonadota</taxon>
        <taxon>Betaproteobacteria</taxon>
        <taxon>Burkholderiales</taxon>
        <taxon>Comamonadaceae</taxon>
        <taxon>Comamonas</taxon>
    </lineage>
</organism>
<dbReference type="Pfam" id="PF18998">
    <property type="entry name" value="Flg_new_2"/>
    <property type="match status" value="3"/>
</dbReference>
<dbReference type="NCBIfam" id="NF041766">
    <property type="entry name" value="choice_anch_U"/>
    <property type="match status" value="1"/>
</dbReference>
<feature type="domain" description="Bacterial repeat" evidence="4">
    <location>
        <begin position="359"/>
        <end position="426"/>
    </location>
</feature>
<feature type="transmembrane region" description="Helical" evidence="2">
    <location>
        <begin position="99"/>
        <end position="122"/>
    </location>
</feature>
<dbReference type="Pfam" id="PF07603">
    <property type="entry name" value="Lcl_C"/>
    <property type="match status" value="1"/>
</dbReference>
<keyword evidence="2" id="KW-1133">Transmembrane helix</keyword>
<feature type="domain" description="Bacterial repeat" evidence="4">
    <location>
        <begin position="1059"/>
        <end position="1105"/>
    </location>
</feature>
<dbReference type="NCBIfam" id="NF041518">
    <property type="entry name" value="choice_anch_Q"/>
    <property type="match status" value="1"/>
</dbReference>
<evidence type="ECO:0000313" key="6">
    <source>
        <dbReference type="Proteomes" id="UP001562178"/>
    </source>
</evidence>
<dbReference type="InterPro" id="IPR059226">
    <property type="entry name" value="Choice_anch_Q_dom"/>
</dbReference>
<dbReference type="EMBL" id="JBGBDC010000004">
    <property type="protein sequence ID" value="MEY2251638.1"/>
    <property type="molecule type" value="Genomic_DNA"/>
</dbReference>
<gene>
    <name evidence="5" type="ORF">AB7A72_11550</name>
</gene>
<sequence length="1349" mass="136057">MTKKKLRLRRAPFHFYKRGELMLNSMSNGLRASNGEAPDTKVLHKPQLLLKLRSCGIATGLNTLLRPCFILRHAHRADLVATAADAGGPPMKNSVLLRFITALAARLAVLCAGLACAVAQAAGPFVFDPQNPALVTDGTTGLMWQRCIEGLTWDAQANTCTGTVRDWSLGEAFDAVRAANAQNAGAGRDGFNDWRLPGRDELYALATGEPDTSGAAFPTVPWLNSQRRVWSSLLSDGDNTWLVDFRSDDAGFMAPARFSGMVLLVRSPDPSRVAHINAVVTGPGGAAVPSRLPVAFGGEGSGARFDIEPELGYQLDTATTTCPLRRIDGNRIYVMGMPNADCDLNISFKALMITLHAVAEPGNGGVVACSPNPLRQGTSTTCAATAAPGYRLYRWGGICAGTDTATACKLDTVMGSGTVLANFEPVAEAQPGTITVTSVGDIGPGDDLGRAQCSANSGDRRCSTLRDAINSARHGEKIVFAAELDGQTISLTRHTNCLKLNQEAGATCLPPPQWPLVPGSFTQRHVTQFGPSAFFISGKSITIDATAGLTQGVVLSATAANAGCSAGSCFRLFDIDASVGSGLTLRGVTLTGGVAWGGGGFAGGGALGAGGAIFNRGVLVAERSSFIANQATGGYSGSFSYAVGSAGGGVGASANADAATGEHFSGGPNSGASAEVSCYVGPDGKPVCMSNGAGASGGFGGGGGYGTGSNWGGFGGGGATSVPRGFGGAAGGGGFGAGGGGYGIVKVGDTEPKPTYPRGEAGGFGGGVGGKEGGAGAGMGGAVFNDAGTVTLLNVSLHANQAAGGQSFSYGAGGAGYGGALFNYAGTLRLDHVTLSDNAVVAGAAPADNGANLPFGRSSDPQRPAPGHADGAAVYSLGDAQCTAGTNPCATGGVAALEIHRSAAVGAVSGTAQVVVDAIRDGSSTSQGTGNLMSSQRGFAGGSTSVAAARLASQPSVLHGGMADVLVPEPDSPLLDGVGCEPGMAMDQRGVSRPQGTRCDVGAVERRVGLRTLVVNVSGAGVVTGVPVSPHLPGSGSLAECTADHPCSAEFQSESDPVNVTLTAHSDDAHVFVGWDGACSTAGTSPVCVFEPQGQQTVTARFEAKAYSISVVAQPAAGGTVTCSPNPVPHGADAHCTASPAIGFTLAGFAQDCSGSDCNLLNVQAPQKVTAKFVPITTFSGITISPDAAGGEATAHFTGGGDTCRVDAANTAFIAAPVAPPAGQLLPMGMFKFQLMGCDTTPVTVSIDWPQPVGGLTKWGQESAGAPPSYFTPSNLRVSGNTTTFTVIDGQKGDDDWQENGTIVDPVAPTAVQPAAVPVPVPMLGQWAKLVWMLMTIGIGFAAWRQRNA</sequence>
<proteinExistence type="predicted"/>